<dbReference type="KEGG" id="pbu:L21SP3_00291"/>
<dbReference type="Proteomes" id="UP000188273">
    <property type="component" value="Chromosome"/>
</dbReference>
<dbReference type="AlphaFoldDB" id="A0A1Q2HM27"/>
<dbReference type="Pfam" id="PF04317">
    <property type="entry name" value="DUF463"/>
    <property type="match status" value="2"/>
</dbReference>
<name>A0A1Q2HM27_9BACT</name>
<protein>
    <submittedName>
        <fullName evidence="1">Putative ATPase</fullName>
    </submittedName>
</protein>
<reference evidence="2" key="1">
    <citation type="submission" date="2017-02" db="EMBL/GenBank/DDBJ databases">
        <title>Comparative genomics and description of representatives of a novel lineage of planctomycetes thriving in anoxic sediments.</title>
        <authorList>
            <person name="Spring S."/>
            <person name="Bunk B."/>
            <person name="Sproer C."/>
            <person name="Klenk H.-P."/>
        </authorList>
    </citation>
    <scope>NUCLEOTIDE SEQUENCE [LARGE SCALE GENOMIC DNA]</scope>
    <source>
        <strain evidence="2">L21-RPul-D3</strain>
    </source>
</reference>
<evidence type="ECO:0000313" key="1">
    <source>
        <dbReference type="EMBL" id="AQQ08508.1"/>
    </source>
</evidence>
<organism evidence="1 2">
    <name type="scientific">Sedimentisphaera cyanobacteriorum</name>
    <dbReference type="NCBI Taxonomy" id="1940790"/>
    <lineage>
        <taxon>Bacteria</taxon>
        <taxon>Pseudomonadati</taxon>
        <taxon>Planctomycetota</taxon>
        <taxon>Phycisphaerae</taxon>
        <taxon>Sedimentisphaerales</taxon>
        <taxon>Sedimentisphaeraceae</taxon>
        <taxon>Sedimentisphaera</taxon>
    </lineage>
</organism>
<dbReference type="PANTHER" id="PTHR38605:SF1">
    <property type="entry name" value="ATPASE"/>
    <property type="match status" value="1"/>
</dbReference>
<dbReference type="PANTHER" id="PTHR38605">
    <property type="entry name" value="ATPASE-RELATED"/>
    <property type="match status" value="1"/>
</dbReference>
<keyword evidence="2" id="KW-1185">Reference proteome</keyword>
<dbReference type="EMBL" id="CP019633">
    <property type="protein sequence ID" value="AQQ08508.1"/>
    <property type="molecule type" value="Genomic_DNA"/>
</dbReference>
<dbReference type="InterPro" id="IPR007413">
    <property type="entry name" value="YcjX-like"/>
</dbReference>
<accession>A0A1Q2HM27</accession>
<evidence type="ECO:0000313" key="2">
    <source>
        <dbReference type="Proteomes" id="UP000188273"/>
    </source>
</evidence>
<gene>
    <name evidence="1" type="ORF">L21SP3_00291</name>
</gene>
<sequence length="442" mass="50944">MKKILSKNDNIAVTGIARGGKTVFLTSLLAQLEEFDQAEFSFAGNSKIEAFKELKTKSDFIRQFPLDRYRDFLAMRGSWPEKTSDAYCYSCEYWRSDWKFWKQRVNFFDFPGERIADSAIAAISDYGKWSEHILNHLRNHKSLFEDSRGYFEILENPSAPLEEIIFEYKLTLARLILNFKPLITPSTFLLSKEGITAKKASESELASQRACGLDFDSEFVPLSREYCEKNPENAEIMQSNFKLYRKNVVMPLYRELGKCRKLIVLIDLPTLLAGGVGQYNDNRQILQDLFQTLRPDSSIGRKLASTIKFWQRPLEKVAFAASKADMIYNGDIENGRAEGLLRQLTSKARKIVPEAEYRWFVCSACQSSRKGEKPYTLCGRPARNNPDKQIVEFEVPQLPENWPDSWKPGDYRFKALLPEVPKNTQKPPRHINLDAVFDFIAN</sequence>
<proteinExistence type="predicted"/>
<dbReference type="STRING" id="1940790.L21SP3_00291"/>